<accession>A0A131YB55</accession>
<dbReference type="EMBL" id="GEFM01000028">
    <property type="protein sequence ID" value="JAP75768.1"/>
    <property type="molecule type" value="mRNA"/>
</dbReference>
<sequence length="156" mass="17908">MDPKNVRFTLGEETQRMGQVLREFSTRLHKVLSKQAHMNDKEAIEEIKGMVNRAKEMLEHTSPVGEGMKTAKDTMMATILEKMSKNVFEDVEKFSTFVSVISDDIHQLGASLIQEGIEMCDGMIIEDGLTDFDKKYLWDCVDTFRFERIKSETSCE</sequence>
<organism evidence="1">
    <name type="scientific">Ixodes ricinus</name>
    <name type="common">Common tick</name>
    <name type="synonym">Acarus ricinus</name>
    <dbReference type="NCBI Taxonomy" id="34613"/>
    <lineage>
        <taxon>Eukaryota</taxon>
        <taxon>Metazoa</taxon>
        <taxon>Ecdysozoa</taxon>
        <taxon>Arthropoda</taxon>
        <taxon>Chelicerata</taxon>
        <taxon>Arachnida</taxon>
        <taxon>Acari</taxon>
        <taxon>Parasitiformes</taxon>
        <taxon>Ixodida</taxon>
        <taxon>Ixodoidea</taxon>
        <taxon>Ixodidae</taxon>
        <taxon>Ixodinae</taxon>
        <taxon>Ixodes</taxon>
    </lineage>
</organism>
<evidence type="ECO:0000313" key="1">
    <source>
        <dbReference type="EMBL" id="JAP75768.1"/>
    </source>
</evidence>
<proteinExistence type="evidence at transcript level"/>
<dbReference type="AlphaFoldDB" id="A0A131YB55"/>
<reference evidence="1" key="1">
    <citation type="submission" date="2016-02" db="EMBL/GenBank/DDBJ databases">
        <title>RNAseq analyses of the midgut from blood- or serum-fed Ixodes ricinus ticks.</title>
        <authorList>
            <person name="Perner J."/>
            <person name="Provaznik J."/>
            <person name="Schrenkova J."/>
            <person name="Urbanova V."/>
            <person name="Ribeiro J.M."/>
            <person name="Kopacek P."/>
        </authorList>
    </citation>
    <scope>NUCLEOTIDE SEQUENCE</scope>
    <source>
        <tissue evidence="1">Gut</tissue>
    </source>
</reference>
<name>A0A131YB55_IXORI</name>
<protein>
    <submittedName>
        <fullName evidence="1">Putative secreted protein</fullName>
    </submittedName>
</protein>